<evidence type="ECO:0000256" key="4">
    <source>
        <dbReference type="ARBA" id="ARBA00022691"/>
    </source>
</evidence>
<keyword evidence="4" id="KW-0949">S-adenosyl-L-methionine</keyword>
<proteinExistence type="inferred from homology"/>
<dbReference type="InterPro" id="IPR029063">
    <property type="entry name" value="SAM-dependent_MTases_sf"/>
</dbReference>
<dbReference type="EC" id="2.1.1.-" evidence="6"/>
<dbReference type="GO" id="GO:0008168">
    <property type="term" value="F:methyltransferase activity"/>
    <property type="evidence" value="ECO:0007669"/>
    <property type="project" value="UniProtKB-KW"/>
</dbReference>
<dbReference type="PIRSF" id="PIRSF003085">
    <property type="entry name" value="CMAS"/>
    <property type="match status" value="1"/>
</dbReference>
<evidence type="ECO:0000313" key="7">
    <source>
        <dbReference type="Proteomes" id="UP001284601"/>
    </source>
</evidence>
<evidence type="ECO:0000256" key="5">
    <source>
        <dbReference type="ARBA" id="ARBA00023098"/>
    </source>
</evidence>
<gene>
    <name evidence="6" type="ORF">R7226_29475</name>
</gene>
<dbReference type="InterPro" id="IPR003333">
    <property type="entry name" value="CMAS"/>
</dbReference>
<comment type="caution">
    <text evidence="6">The sequence shown here is derived from an EMBL/GenBank/DDBJ whole genome shotgun (WGS) entry which is preliminary data.</text>
</comment>
<dbReference type="Gene3D" id="3.40.50.150">
    <property type="entry name" value="Vaccinia Virus protein VP39"/>
    <property type="match status" value="1"/>
</dbReference>
<dbReference type="Proteomes" id="UP001284601">
    <property type="component" value="Unassembled WGS sequence"/>
</dbReference>
<dbReference type="PANTHER" id="PTHR43667">
    <property type="entry name" value="CYCLOPROPANE-FATTY-ACYL-PHOSPHOLIPID SYNTHASE"/>
    <property type="match status" value="1"/>
</dbReference>
<dbReference type="InterPro" id="IPR050723">
    <property type="entry name" value="CFA/CMAS"/>
</dbReference>
<evidence type="ECO:0000256" key="2">
    <source>
        <dbReference type="ARBA" id="ARBA00022603"/>
    </source>
</evidence>
<comment type="similarity">
    <text evidence="1">Belongs to the CFA/CMAS family.</text>
</comment>
<organism evidence="6 7">
    <name type="scientific">Conexibacter stalactiti</name>
    <dbReference type="NCBI Taxonomy" id="1940611"/>
    <lineage>
        <taxon>Bacteria</taxon>
        <taxon>Bacillati</taxon>
        <taxon>Actinomycetota</taxon>
        <taxon>Thermoleophilia</taxon>
        <taxon>Solirubrobacterales</taxon>
        <taxon>Conexibacteraceae</taxon>
        <taxon>Conexibacter</taxon>
    </lineage>
</organism>
<protein>
    <submittedName>
        <fullName evidence="6">Cyclopropane-fatty-acyl-phospholipid synthase family protein</fullName>
        <ecNumber evidence="6">2.1.1.-</ecNumber>
    </submittedName>
</protein>
<keyword evidence="2 6" id="KW-0489">Methyltransferase</keyword>
<dbReference type="Pfam" id="PF02353">
    <property type="entry name" value="CMAS"/>
    <property type="match status" value="1"/>
</dbReference>
<name>A0ABU4HZ87_9ACTN</name>
<dbReference type="SUPFAM" id="SSF53335">
    <property type="entry name" value="S-adenosyl-L-methionine-dependent methyltransferases"/>
    <property type="match status" value="1"/>
</dbReference>
<evidence type="ECO:0000256" key="1">
    <source>
        <dbReference type="ARBA" id="ARBA00010815"/>
    </source>
</evidence>
<keyword evidence="5" id="KW-0443">Lipid metabolism</keyword>
<keyword evidence="7" id="KW-1185">Reference proteome</keyword>
<dbReference type="PANTHER" id="PTHR43667:SF1">
    <property type="entry name" value="CYCLOPROPANE-FATTY-ACYL-PHOSPHOLIPID SYNTHASE"/>
    <property type="match status" value="1"/>
</dbReference>
<sequence>MPFAVTTPLRQQVERAFPDRPFTIRFWDGSELPTTNGGGPVFTIRSPKAVAHALRAPGQLGIGRAYVAGEIAIDDIDAAMDLLQQWKPAPVDGRTKAKLMLAATRAVGATVPPRRPAAEIILSGKAHSRERDAQAVRHHYDVSNDFFRLFLGDDMTYSCAIFSRGARTLEEAQATKLDLVASKLGLRAGERLLDVGCGWGSMALHAAREYGAEVVGITLSPSQAQIARDRVAAAGLSDKIDIRLQDYRDLAGETFDAVSSIGMVEHVGDANLDEYARLLAGALKPGGRLLNHGITRLRHSDPKAGPFSERYVFPDGEPLPLSRNLLALERAGFVTQHVEGFADDYAETLKHWYENLDARLEEATRLAGEERIRVWRLYLRASRNGFRSGFIGIYQVRAQLPGPGVLPGQTPAGADGRTAAA</sequence>
<keyword evidence="3 6" id="KW-0808">Transferase</keyword>
<evidence type="ECO:0000256" key="3">
    <source>
        <dbReference type="ARBA" id="ARBA00022679"/>
    </source>
</evidence>
<dbReference type="RefSeq" id="WP_318601057.1">
    <property type="nucleotide sequence ID" value="NZ_JAWSTH010000149.1"/>
</dbReference>
<accession>A0ABU4HZ87</accession>
<evidence type="ECO:0000313" key="6">
    <source>
        <dbReference type="EMBL" id="MDW5598528.1"/>
    </source>
</evidence>
<dbReference type="GO" id="GO:0032259">
    <property type="term" value="P:methylation"/>
    <property type="evidence" value="ECO:0007669"/>
    <property type="project" value="UniProtKB-KW"/>
</dbReference>
<dbReference type="EMBL" id="JAWSTH010000149">
    <property type="protein sequence ID" value="MDW5598528.1"/>
    <property type="molecule type" value="Genomic_DNA"/>
</dbReference>
<reference evidence="7" key="1">
    <citation type="submission" date="2023-07" db="EMBL/GenBank/DDBJ databases">
        <title>Conexibacter stalactiti sp. nov., isolated from stalactites in a lava cave and emended description of the genus Conexibacter.</title>
        <authorList>
            <person name="Lee S.D."/>
        </authorList>
    </citation>
    <scope>NUCLEOTIDE SEQUENCE [LARGE SCALE GENOMIC DNA]</scope>
    <source>
        <strain evidence="7">KCTC 39840</strain>
    </source>
</reference>
<dbReference type="CDD" id="cd02440">
    <property type="entry name" value="AdoMet_MTases"/>
    <property type="match status" value="1"/>
</dbReference>